<dbReference type="eggNOG" id="ENOG502S1DJ">
    <property type="taxonomic scope" value="Eukaryota"/>
</dbReference>
<evidence type="ECO:0000256" key="3">
    <source>
        <dbReference type="ARBA" id="ARBA00023002"/>
    </source>
</evidence>
<dbReference type="Gene3D" id="3.50.50.60">
    <property type="entry name" value="FAD/NAD(P)-binding domain"/>
    <property type="match status" value="2"/>
</dbReference>
<reference evidence="6 7" key="1">
    <citation type="journal article" date="2008" name="PLoS Genet.">
        <title>Genomic islands in the pathogenic filamentous fungus Aspergillus fumigatus.</title>
        <authorList>
            <person name="Fedorova N.D."/>
            <person name="Khaldi N."/>
            <person name="Joardar V.S."/>
            <person name="Maiti R."/>
            <person name="Amedeo P."/>
            <person name="Anderson M.J."/>
            <person name="Crabtree J."/>
            <person name="Silva J.C."/>
            <person name="Badger J.H."/>
            <person name="Albarraq A."/>
            <person name="Angiuoli S."/>
            <person name="Bussey H."/>
            <person name="Bowyer P."/>
            <person name="Cotty P.J."/>
            <person name="Dyer P.S."/>
            <person name="Egan A."/>
            <person name="Galens K."/>
            <person name="Fraser-Liggett C.M."/>
            <person name="Haas B.J."/>
            <person name="Inman J.M."/>
            <person name="Kent R."/>
            <person name="Lemieux S."/>
            <person name="Malavazi I."/>
            <person name="Orvis J."/>
            <person name="Roemer T."/>
            <person name="Ronning C.M."/>
            <person name="Sundaram J.P."/>
            <person name="Sutton G."/>
            <person name="Turner G."/>
            <person name="Venter J.C."/>
            <person name="White O.R."/>
            <person name="Whitty B.R."/>
            <person name="Youngman P."/>
            <person name="Wolfe K.H."/>
            <person name="Goldman G.H."/>
            <person name="Wortman J.R."/>
            <person name="Jiang B."/>
            <person name="Denning D.W."/>
            <person name="Nierman W.C."/>
        </authorList>
    </citation>
    <scope>NUCLEOTIDE SEQUENCE [LARGE SCALE GENOMIC DNA]</scope>
    <source>
        <strain evidence="7">ATCC 1007 / CBS 513.65 / DSM 816 / NCTC 3887 / NRRL 1</strain>
    </source>
</reference>
<dbReference type="InterPro" id="IPR036188">
    <property type="entry name" value="FAD/NAD-bd_sf"/>
</dbReference>
<dbReference type="PANTHER" id="PTHR48105">
    <property type="entry name" value="THIOREDOXIN REDUCTASE 1-RELATED-RELATED"/>
    <property type="match status" value="1"/>
</dbReference>
<proteinExistence type="inferred from homology"/>
<evidence type="ECO:0000259" key="5">
    <source>
        <dbReference type="Pfam" id="PF07992"/>
    </source>
</evidence>
<evidence type="ECO:0000256" key="2">
    <source>
        <dbReference type="ARBA" id="ARBA00022630"/>
    </source>
</evidence>
<dbReference type="STRING" id="344612.A1C4Y4"/>
<evidence type="ECO:0000256" key="4">
    <source>
        <dbReference type="SAM" id="SignalP"/>
    </source>
</evidence>
<dbReference type="VEuPathDB" id="FungiDB:ACLA_001630"/>
<dbReference type="GO" id="GO:0016491">
    <property type="term" value="F:oxidoreductase activity"/>
    <property type="evidence" value="ECO:0007669"/>
    <property type="project" value="UniProtKB-KW"/>
</dbReference>
<protein>
    <submittedName>
        <fullName evidence="6">Thioredoxin reductase, putative</fullName>
    </submittedName>
</protein>
<organism evidence="6 7">
    <name type="scientific">Aspergillus clavatus (strain ATCC 1007 / CBS 513.65 / DSM 816 / NCTC 3887 / NRRL 1 / QM 1276 / 107)</name>
    <dbReference type="NCBI Taxonomy" id="344612"/>
    <lineage>
        <taxon>Eukaryota</taxon>
        <taxon>Fungi</taxon>
        <taxon>Dikarya</taxon>
        <taxon>Ascomycota</taxon>
        <taxon>Pezizomycotina</taxon>
        <taxon>Eurotiomycetes</taxon>
        <taxon>Eurotiomycetidae</taxon>
        <taxon>Eurotiales</taxon>
        <taxon>Aspergillaceae</taxon>
        <taxon>Aspergillus</taxon>
        <taxon>Aspergillus subgen. Fumigati</taxon>
    </lineage>
</organism>
<comment type="similarity">
    <text evidence="1">Belongs to the class-II pyridine nucleotide-disulfide oxidoreductase family.</text>
</comment>
<evidence type="ECO:0000256" key="1">
    <source>
        <dbReference type="ARBA" id="ARBA00009333"/>
    </source>
</evidence>
<dbReference type="OMA" id="AAIWIHK"/>
<dbReference type="HOGENOM" id="CLU_031864_5_0_1"/>
<keyword evidence="4" id="KW-0732">Signal</keyword>
<dbReference type="OrthoDB" id="4570620at2759"/>
<keyword evidence="7" id="KW-1185">Reference proteome</keyword>
<dbReference type="KEGG" id="act:ACLA_001630"/>
<dbReference type="PRINTS" id="PR00368">
    <property type="entry name" value="FADPNR"/>
</dbReference>
<evidence type="ECO:0000313" key="7">
    <source>
        <dbReference type="Proteomes" id="UP000006701"/>
    </source>
</evidence>
<evidence type="ECO:0000313" key="6">
    <source>
        <dbReference type="EMBL" id="EAW14752.1"/>
    </source>
</evidence>
<dbReference type="SUPFAM" id="SSF51905">
    <property type="entry name" value="FAD/NAD(P)-binding domain"/>
    <property type="match status" value="1"/>
</dbReference>
<dbReference type="GO" id="GO:0097237">
    <property type="term" value="P:cellular response to toxic substance"/>
    <property type="evidence" value="ECO:0007669"/>
    <property type="project" value="UniProtKB-ARBA"/>
</dbReference>
<dbReference type="Proteomes" id="UP000006701">
    <property type="component" value="Unassembled WGS sequence"/>
</dbReference>
<name>A1C4Y4_ASPCL</name>
<dbReference type="EMBL" id="DS027004">
    <property type="protein sequence ID" value="EAW14752.1"/>
    <property type="molecule type" value="Genomic_DNA"/>
</dbReference>
<sequence>MAPNSLLYTVFSSLTVALAASIPRTEYEVMVIGGGPAGLSVASGLSRIRRKNVLFDSGEYRNGPTRNMHDVIGNDGAVPSAFRGLAREQISHYNQTTFIDKKVDTVTIVTDEHSNSTYFSASVAGASYTARKLILGTGMKDILPDTPGLEEAWGMGVYWCPWCDGWEHRDQPFGILGPLPEVVGAVLEVYTLNTDIIAFVNGTQTPENEAKVTAKYPSWEKQLQAYNIRIDNGSIASFERLQDGAAPANRDDEDCQFDIFKVNMASGASVERSAFITNFPSEQRSSIPHDLGLEMQSGKIATNINGMRTSLPGVFAVGDANSDNSTNVPHAMFSGKRAAVYVHVEMAREESQAAISKRTLPSRQAMEKEAERRMGGDLEQLWDRVRRV</sequence>
<gene>
    <name evidence="6" type="ORF">ACLA_001630</name>
</gene>
<dbReference type="GeneID" id="4708661"/>
<dbReference type="AlphaFoldDB" id="A1C4Y4"/>
<accession>A1C4Y4</accession>
<dbReference type="InterPro" id="IPR050097">
    <property type="entry name" value="Ferredoxin-NADP_redctase_2"/>
</dbReference>
<dbReference type="InterPro" id="IPR023753">
    <property type="entry name" value="FAD/NAD-binding_dom"/>
</dbReference>
<dbReference type="RefSeq" id="XP_001276178.1">
    <property type="nucleotide sequence ID" value="XM_001276177.1"/>
</dbReference>
<keyword evidence="3" id="KW-0560">Oxidoreductase</keyword>
<feature type="domain" description="FAD/NAD(P)-binding" evidence="5">
    <location>
        <begin position="27"/>
        <end position="172"/>
    </location>
</feature>
<keyword evidence="2" id="KW-0285">Flavoprotein</keyword>
<feature type="chain" id="PRO_5002632882" evidence="4">
    <location>
        <begin position="20"/>
        <end position="388"/>
    </location>
</feature>
<dbReference type="Pfam" id="PF07992">
    <property type="entry name" value="Pyr_redox_2"/>
    <property type="match status" value="1"/>
</dbReference>
<feature type="signal peptide" evidence="4">
    <location>
        <begin position="1"/>
        <end position="19"/>
    </location>
</feature>
<dbReference type="PRINTS" id="PR00469">
    <property type="entry name" value="PNDRDTASEII"/>
</dbReference>